<keyword evidence="2" id="KW-1185">Reference proteome</keyword>
<evidence type="ECO:0000313" key="2">
    <source>
        <dbReference type="Proteomes" id="UP001172778"/>
    </source>
</evidence>
<proteinExistence type="predicted"/>
<dbReference type="RefSeq" id="WP_284102415.1">
    <property type="nucleotide sequence ID" value="NZ_JARRAF010000031.1"/>
</dbReference>
<dbReference type="EMBL" id="JARRAF010000031">
    <property type="protein sequence ID" value="MDK2126100.1"/>
    <property type="molecule type" value="Genomic_DNA"/>
</dbReference>
<organism evidence="1 2">
    <name type="scientific">Parachitinimonas caeni</name>
    <dbReference type="NCBI Taxonomy" id="3031301"/>
    <lineage>
        <taxon>Bacteria</taxon>
        <taxon>Pseudomonadati</taxon>
        <taxon>Pseudomonadota</taxon>
        <taxon>Betaproteobacteria</taxon>
        <taxon>Neisseriales</taxon>
        <taxon>Chitinibacteraceae</taxon>
        <taxon>Parachitinimonas</taxon>
    </lineage>
</organism>
<comment type="caution">
    <text evidence="1">The sequence shown here is derived from an EMBL/GenBank/DDBJ whole genome shotgun (WGS) entry which is preliminary data.</text>
</comment>
<evidence type="ECO:0000313" key="1">
    <source>
        <dbReference type="EMBL" id="MDK2126100.1"/>
    </source>
</evidence>
<sequence>MRGNAPAIDLELLQHELHSALQALLHGDFMQRHVPEGVRRFNDIALSGNGEPTTSHEFSDVIRIIAASRASFGLDESVKTVLITNGSQLHKPVIQASLSEMSNLNGEVWYKLDRVPDGTLSVVNQVALTRSAVLRHLIAASQVCRTWVQTCMFELDGWLPSEQEITDYLELVQAAKVAGGKLEGVLLYGLARASTQPEAPRLGRAPEAWMRSLAQRIESLGLAVRLSP</sequence>
<evidence type="ECO:0008006" key="3">
    <source>
        <dbReference type="Google" id="ProtNLM"/>
    </source>
</evidence>
<protein>
    <recommendedName>
        <fullName evidence="3">Radical SAM protein</fullName>
    </recommendedName>
</protein>
<accession>A0ABT7E3W8</accession>
<gene>
    <name evidence="1" type="ORF">PZA18_18820</name>
</gene>
<dbReference type="Proteomes" id="UP001172778">
    <property type="component" value="Unassembled WGS sequence"/>
</dbReference>
<reference evidence="1" key="1">
    <citation type="submission" date="2023-03" db="EMBL/GenBank/DDBJ databases">
        <title>Chitinimonas shenzhenensis gen. nov., sp. nov., a novel member of family Burkholderiaceae isolated from activated sludge collected in Shen Zhen, China.</title>
        <authorList>
            <person name="Wang X."/>
        </authorList>
    </citation>
    <scope>NUCLEOTIDE SEQUENCE</scope>
    <source>
        <strain evidence="1">DQS-5</strain>
    </source>
</reference>
<name>A0ABT7E3W8_9NEIS</name>